<keyword evidence="2" id="KW-0808">Transferase</keyword>
<dbReference type="PANTHER" id="PTHR22916:SF3">
    <property type="entry name" value="UDP-GLCNAC:BETAGAL BETA-1,3-N-ACETYLGLUCOSAMINYLTRANSFERASE-LIKE PROTEIN 1"/>
    <property type="match status" value="1"/>
</dbReference>
<sequence length="246" mass="28145">MEEIKVSVILATFNAARLLPDCFASIAALHMPGLEIVVADGGSKDHTVDLLKAFRDVPLQWVSEPDKGIYDALNKGARMARGKWLYFMGADDRLLPGFVELCSKLQDENTVYYGNTIPIYGPEKPAYTLGVGAFSPWRLAQYCMNHQQILYPKTVFAKYQYPLKYRVYGDYALNLRVWGDKRFPKVFFPVDIAGYYMGGLSAHFNDTVFKKDKAGIILRSMGPVMYLHFLIKRFKLRHLYGHKDFF</sequence>
<dbReference type="Gene3D" id="3.90.550.10">
    <property type="entry name" value="Spore Coat Polysaccharide Biosynthesis Protein SpsA, Chain A"/>
    <property type="match status" value="1"/>
</dbReference>
<feature type="domain" description="Glycosyltransferase 2-like" evidence="1">
    <location>
        <begin position="7"/>
        <end position="130"/>
    </location>
</feature>
<protein>
    <submittedName>
        <fullName evidence="2">Glycosyltransferase</fullName>
    </submittedName>
</protein>
<comment type="caution">
    <text evidence="2">The sequence shown here is derived from an EMBL/GenBank/DDBJ whole genome shotgun (WGS) entry which is preliminary data.</text>
</comment>
<proteinExistence type="predicted"/>
<dbReference type="CDD" id="cd06433">
    <property type="entry name" value="GT_2_WfgS_like"/>
    <property type="match status" value="1"/>
</dbReference>
<evidence type="ECO:0000313" key="3">
    <source>
        <dbReference type="Proteomes" id="UP000244450"/>
    </source>
</evidence>
<evidence type="ECO:0000259" key="1">
    <source>
        <dbReference type="Pfam" id="PF00535"/>
    </source>
</evidence>
<dbReference type="GO" id="GO:0016758">
    <property type="term" value="F:hexosyltransferase activity"/>
    <property type="evidence" value="ECO:0007669"/>
    <property type="project" value="UniProtKB-ARBA"/>
</dbReference>
<name>A0A2T7BPS1_9BACT</name>
<gene>
    <name evidence="2" type="ORF">DCC81_09630</name>
</gene>
<dbReference type="SUPFAM" id="SSF53448">
    <property type="entry name" value="Nucleotide-diphospho-sugar transferases"/>
    <property type="match status" value="1"/>
</dbReference>
<organism evidence="2 3">
    <name type="scientific">Chitinophaga parva</name>
    <dbReference type="NCBI Taxonomy" id="2169414"/>
    <lineage>
        <taxon>Bacteria</taxon>
        <taxon>Pseudomonadati</taxon>
        <taxon>Bacteroidota</taxon>
        <taxon>Chitinophagia</taxon>
        <taxon>Chitinophagales</taxon>
        <taxon>Chitinophagaceae</taxon>
        <taxon>Chitinophaga</taxon>
    </lineage>
</organism>
<dbReference type="PANTHER" id="PTHR22916">
    <property type="entry name" value="GLYCOSYLTRANSFERASE"/>
    <property type="match status" value="1"/>
</dbReference>
<dbReference type="AlphaFoldDB" id="A0A2T7BPS1"/>
<dbReference type="OrthoDB" id="9788101at2"/>
<keyword evidence="3" id="KW-1185">Reference proteome</keyword>
<dbReference type="InterPro" id="IPR001173">
    <property type="entry name" value="Glyco_trans_2-like"/>
</dbReference>
<dbReference type="Proteomes" id="UP000244450">
    <property type="component" value="Unassembled WGS sequence"/>
</dbReference>
<reference evidence="2 3" key="1">
    <citation type="submission" date="2018-04" db="EMBL/GenBank/DDBJ databases">
        <title>Chitinophaga fuyangensis sp. nov., isolated from soil in a chemical factory.</title>
        <authorList>
            <person name="Chen K."/>
        </authorList>
    </citation>
    <scope>NUCLEOTIDE SEQUENCE [LARGE SCALE GENOMIC DNA]</scope>
    <source>
        <strain evidence="2 3">LY-1</strain>
    </source>
</reference>
<dbReference type="RefSeq" id="WP_108686314.1">
    <property type="nucleotide sequence ID" value="NZ_QCYK01000001.1"/>
</dbReference>
<dbReference type="InterPro" id="IPR029044">
    <property type="entry name" value="Nucleotide-diphossugar_trans"/>
</dbReference>
<evidence type="ECO:0000313" key="2">
    <source>
        <dbReference type="EMBL" id="PUZ29677.1"/>
    </source>
</evidence>
<dbReference type="Pfam" id="PF00535">
    <property type="entry name" value="Glycos_transf_2"/>
    <property type="match status" value="1"/>
</dbReference>
<dbReference type="EMBL" id="QCYK01000001">
    <property type="protein sequence ID" value="PUZ29677.1"/>
    <property type="molecule type" value="Genomic_DNA"/>
</dbReference>
<accession>A0A2T7BPS1</accession>